<dbReference type="GO" id="GO:0016020">
    <property type="term" value="C:membrane"/>
    <property type="evidence" value="ECO:0007669"/>
    <property type="project" value="InterPro"/>
</dbReference>
<gene>
    <name evidence="3" type="ORF">NCTC9695_00946</name>
</gene>
<evidence type="ECO:0000313" key="4">
    <source>
        <dbReference type="Proteomes" id="UP000275777"/>
    </source>
</evidence>
<evidence type="ECO:0000313" key="3">
    <source>
        <dbReference type="EMBL" id="VEB40546.1"/>
    </source>
</evidence>
<protein>
    <recommendedName>
        <fullName evidence="2">Porin domain-containing protein</fullName>
    </recommendedName>
</protein>
<reference evidence="3 4" key="1">
    <citation type="submission" date="2018-12" db="EMBL/GenBank/DDBJ databases">
        <authorList>
            <consortium name="Pathogen Informatics"/>
        </authorList>
    </citation>
    <scope>NUCLEOTIDE SEQUENCE [LARGE SCALE GENOMIC DNA]</scope>
    <source>
        <strain evidence="3 4">NCTC9695</strain>
    </source>
</reference>
<feature type="domain" description="Porin" evidence="2">
    <location>
        <begin position="212"/>
        <end position="416"/>
    </location>
</feature>
<sequence length="441" mass="46986">MQAGQPHLHAKETIMPPTTLRSTCNSLLLAALSLSFPLQARADISLESLQQQISDLAQTNRQQEQRIRQLEQQLAGLTRHDGQSAAAAIGSRTDISSKSVGADAAANHGAMAGGNGPALPVVSEVPKSMEDIYQEASGFAAGKFSIEPSLTYTHYDTRELVLNGFLALDSIFLGNINLDKVVSDSLTLDLATRYSPSPRWQLDIDLPFVARDATYFSGGAGGAANSVSQGSVQQGPALGDISLGLGYKLKEEDADWPDMVWSLRVKAPTGRNPYGIKLVQSAGNNNLSVPDRLPTGNGVWGITTGLSFVKTADPAVLFASLSYTHYLDGHFSDISPTVGVAQPGDVRLGNSWSWGAGIAFALNDKLSLGLSYSQQMVGQARVRQQGSSWTDVVGSSANAANLNLGLTYAYSKRLSIIPSLSLGMTPDSPNYAFSVKFPYRF</sequence>
<dbReference type="InterPro" id="IPR023614">
    <property type="entry name" value="Porin_dom_sf"/>
</dbReference>
<evidence type="ECO:0000259" key="2">
    <source>
        <dbReference type="Pfam" id="PF13609"/>
    </source>
</evidence>
<organism evidence="3 4">
    <name type="scientific">Chromobacterium violaceum</name>
    <dbReference type="NCBI Taxonomy" id="536"/>
    <lineage>
        <taxon>Bacteria</taxon>
        <taxon>Pseudomonadati</taxon>
        <taxon>Pseudomonadota</taxon>
        <taxon>Betaproteobacteria</taxon>
        <taxon>Neisseriales</taxon>
        <taxon>Chromobacteriaceae</taxon>
        <taxon>Chromobacterium</taxon>
    </lineage>
</organism>
<dbReference type="Proteomes" id="UP000275777">
    <property type="component" value="Chromosome"/>
</dbReference>
<evidence type="ECO:0000256" key="1">
    <source>
        <dbReference type="SAM" id="Coils"/>
    </source>
</evidence>
<dbReference type="SUPFAM" id="SSF56935">
    <property type="entry name" value="Porins"/>
    <property type="match status" value="1"/>
</dbReference>
<dbReference type="Pfam" id="PF13609">
    <property type="entry name" value="Porin_4"/>
    <property type="match status" value="1"/>
</dbReference>
<dbReference type="AlphaFoldDB" id="A0A3S4LGX9"/>
<feature type="coiled-coil region" evidence="1">
    <location>
        <begin position="46"/>
        <end position="80"/>
    </location>
</feature>
<dbReference type="GO" id="GO:0015288">
    <property type="term" value="F:porin activity"/>
    <property type="evidence" value="ECO:0007669"/>
    <property type="project" value="InterPro"/>
</dbReference>
<dbReference type="EMBL" id="LR134182">
    <property type="protein sequence ID" value="VEB40546.1"/>
    <property type="molecule type" value="Genomic_DNA"/>
</dbReference>
<accession>A0A3S4LGX9</accession>
<keyword evidence="1" id="KW-0175">Coiled coil</keyword>
<dbReference type="Gene3D" id="2.40.160.10">
    <property type="entry name" value="Porin"/>
    <property type="match status" value="1"/>
</dbReference>
<dbReference type="InterPro" id="IPR033900">
    <property type="entry name" value="Gram_neg_porin_domain"/>
</dbReference>
<proteinExistence type="predicted"/>
<name>A0A3S4LGX9_CHRVL</name>